<dbReference type="FunFam" id="2.20.140.10:FF:000001">
    <property type="entry name" value="Poly [ADP-ribose] polymerase"/>
    <property type="match status" value="1"/>
</dbReference>
<dbReference type="InterPro" id="IPR036616">
    <property type="entry name" value="Poly(ADP-ribose)pol_reg_dom_sf"/>
</dbReference>
<dbReference type="GO" id="GO:0006302">
    <property type="term" value="P:double-strand break repair"/>
    <property type="evidence" value="ECO:0007669"/>
    <property type="project" value="TreeGrafter"/>
</dbReference>
<dbReference type="GO" id="GO:0016779">
    <property type="term" value="F:nucleotidyltransferase activity"/>
    <property type="evidence" value="ECO:0007669"/>
    <property type="project" value="UniProtKB-KW"/>
</dbReference>
<evidence type="ECO:0000256" key="7">
    <source>
        <dbReference type="ARBA" id="ARBA00022723"/>
    </source>
</evidence>
<dbReference type="SUPFAM" id="SSF47587">
    <property type="entry name" value="Domain of poly(ADP-ribose) polymerase"/>
    <property type="match status" value="1"/>
</dbReference>
<dbReference type="Gene3D" id="2.20.140.10">
    <property type="entry name" value="WGR domain"/>
    <property type="match status" value="1"/>
</dbReference>
<evidence type="ECO:0000256" key="2">
    <source>
        <dbReference type="ARBA" id="ARBA00000459"/>
    </source>
</evidence>
<keyword evidence="4" id="KW-0328">Glycosyltransferase</keyword>
<dbReference type="FunFam" id="3.90.228.10:FF:000002">
    <property type="entry name" value="Poly [ADP-ribose] polymerase"/>
    <property type="match status" value="1"/>
</dbReference>
<evidence type="ECO:0000256" key="8">
    <source>
        <dbReference type="ARBA" id="ARBA00022737"/>
    </source>
</evidence>
<evidence type="ECO:0000256" key="17">
    <source>
        <dbReference type="ARBA" id="ARBA00071874"/>
    </source>
</evidence>
<name>A0A7R8WDI8_9CRUS</name>
<evidence type="ECO:0000313" key="19">
    <source>
        <dbReference type="EMBL" id="CAD7229653.1"/>
    </source>
</evidence>
<keyword evidence="9" id="KW-0013">ADP-ribosylation</keyword>
<evidence type="ECO:0000256" key="13">
    <source>
        <dbReference type="ARBA" id="ARBA00023125"/>
    </source>
</evidence>
<dbReference type="GO" id="GO:0005730">
    <property type="term" value="C:nucleolus"/>
    <property type="evidence" value="ECO:0007669"/>
    <property type="project" value="TreeGrafter"/>
</dbReference>
<dbReference type="GO" id="GO:0070212">
    <property type="term" value="P:protein poly-ADP-ribosylation"/>
    <property type="evidence" value="ECO:0007669"/>
    <property type="project" value="TreeGrafter"/>
</dbReference>
<dbReference type="SMART" id="SM00773">
    <property type="entry name" value="WGR"/>
    <property type="match status" value="1"/>
</dbReference>
<dbReference type="Pfam" id="PF02877">
    <property type="entry name" value="PARP_reg"/>
    <property type="match status" value="1"/>
</dbReference>
<feature type="compositionally biased region" description="Basic and acidic residues" evidence="18">
    <location>
        <begin position="179"/>
        <end position="198"/>
    </location>
</feature>
<evidence type="ECO:0000256" key="5">
    <source>
        <dbReference type="ARBA" id="ARBA00022679"/>
    </source>
</evidence>
<feature type="region of interest" description="Disordered" evidence="18">
    <location>
        <begin position="175"/>
        <end position="198"/>
    </location>
</feature>
<dbReference type="InterPro" id="IPR008893">
    <property type="entry name" value="WGR_domain"/>
</dbReference>
<dbReference type="Pfam" id="PF00644">
    <property type="entry name" value="PARP"/>
    <property type="match status" value="1"/>
</dbReference>
<dbReference type="Gene3D" id="3.90.228.10">
    <property type="match status" value="1"/>
</dbReference>
<dbReference type="FunFam" id="1.20.142.10:FF:000001">
    <property type="entry name" value="Poly [ADP-ribose] polymerase"/>
    <property type="match status" value="1"/>
</dbReference>
<evidence type="ECO:0000256" key="9">
    <source>
        <dbReference type="ARBA" id="ARBA00022765"/>
    </source>
</evidence>
<comment type="subcellular location">
    <subcellularLocation>
        <location evidence="3">Nucleus</location>
    </subcellularLocation>
</comment>
<dbReference type="PROSITE" id="PS51059">
    <property type="entry name" value="PARP_CATALYTIC"/>
    <property type="match status" value="1"/>
</dbReference>
<evidence type="ECO:0000256" key="4">
    <source>
        <dbReference type="ARBA" id="ARBA00022676"/>
    </source>
</evidence>
<keyword evidence="10" id="KW-0863">Zinc-finger</keyword>
<evidence type="ECO:0000256" key="12">
    <source>
        <dbReference type="ARBA" id="ARBA00023027"/>
    </source>
</evidence>
<dbReference type="InterPro" id="IPR004102">
    <property type="entry name" value="Poly(ADP-ribose)pol_reg_dom"/>
</dbReference>
<evidence type="ECO:0000256" key="14">
    <source>
        <dbReference type="ARBA" id="ARBA00023242"/>
    </source>
</evidence>
<evidence type="ECO:0000256" key="10">
    <source>
        <dbReference type="ARBA" id="ARBA00022771"/>
    </source>
</evidence>
<keyword evidence="6" id="KW-0548">Nucleotidyltransferase</keyword>
<dbReference type="InterPro" id="IPR036930">
    <property type="entry name" value="WGR_dom_sf"/>
</dbReference>
<comment type="catalytic activity">
    <reaction evidence="1">
        <text>L-aspartyl-[protein] + NAD(+) = 4-O-(ADP-D-ribosyl)-L-aspartyl-[protein] + nicotinamide</text>
        <dbReference type="Rhea" id="RHEA:54424"/>
        <dbReference type="Rhea" id="RHEA-COMP:9867"/>
        <dbReference type="Rhea" id="RHEA-COMP:13832"/>
        <dbReference type="ChEBI" id="CHEBI:17154"/>
        <dbReference type="ChEBI" id="CHEBI:29961"/>
        <dbReference type="ChEBI" id="CHEBI:57540"/>
        <dbReference type="ChEBI" id="CHEBI:138102"/>
    </reaction>
</comment>
<reference evidence="19" key="1">
    <citation type="submission" date="2020-11" db="EMBL/GenBank/DDBJ databases">
        <authorList>
            <person name="Tran Van P."/>
        </authorList>
    </citation>
    <scope>NUCLEOTIDE SEQUENCE</scope>
</reference>
<dbReference type="Pfam" id="PF05406">
    <property type="entry name" value="WGR"/>
    <property type="match status" value="1"/>
</dbReference>
<dbReference type="PANTHER" id="PTHR10459:SF60">
    <property type="entry name" value="POLY [ADP-RIBOSE] POLYMERASE 2"/>
    <property type="match status" value="1"/>
</dbReference>
<feature type="region of interest" description="Disordered" evidence="18">
    <location>
        <begin position="22"/>
        <end position="42"/>
    </location>
</feature>
<evidence type="ECO:0000256" key="15">
    <source>
        <dbReference type="ARBA" id="ARBA00024347"/>
    </source>
</evidence>
<protein>
    <recommendedName>
        <fullName evidence="17">Poly [ADP-ribose] polymerase</fullName>
    </recommendedName>
</protein>
<dbReference type="Gene3D" id="1.20.142.10">
    <property type="entry name" value="Poly(ADP-ribose) polymerase, regulatory domain"/>
    <property type="match status" value="1"/>
</dbReference>
<keyword evidence="5" id="KW-0808">Transferase</keyword>
<proteinExistence type="inferred from homology"/>
<comment type="catalytic activity">
    <reaction evidence="16">
        <text>NAD(+) + (ADP-D-ribosyl)n-acceptor = nicotinamide + (ADP-D-ribosyl)n+1-acceptor + H(+).</text>
        <dbReference type="EC" id="2.4.2.30"/>
    </reaction>
</comment>
<dbReference type="CDD" id="cd01437">
    <property type="entry name" value="parp_like"/>
    <property type="match status" value="1"/>
</dbReference>
<dbReference type="PROSITE" id="PS51977">
    <property type="entry name" value="WGR"/>
    <property type="match status" value="1"/>
</dbReference>
<dbReference type="GO" id="GO:0003677">
    <property type="term" value="F:DNA binding"/>
    <property type="evidence" value="ECO:0007669"/>
    <property type="project" value="UniProtKB-KW"/>
</dbReference>
<keyword evidence="11" id="KW-0862">Zinc</keyword>
<dbReference type="EMBL" id="OB662197">
    <property type="protein sequence ID" value="CAD7229653.1"/>
    <property type="molecule type" value="Genomic_DNA"/>
</dbReference>
<dbReference type="GO" id="GO:1990404">
    <property type="term" value="F:NAD+-protein mono-ADP-ribosyltransferase activity"/>
    <property type="evidence" value="ECO:0007669"/>
    <property type="project" value="TreeGrafter"/>
</dbReference>
<organism evidence="19">
    <name type="scientific">Cyprideis torosa</name>
    <dbReference type="NCBI Taxonomy" id="163714"/>
    <lineage>
        <taxon>Eukaryota</taxon>
        <taxon>Metazoa</taxon>
        <taxon>Ecdysozoa</taxon>
        <taxon>Arthropoda</taxon>
        <taxon>Crustacea</taxon>
        <taxon>Oligostraca</taxon>
        <taxon>Ostracoda</taxon>
        <taxon>Podocopa</taxon>
        <taxon>Podocopida</taxon>
        <taxon>Cytherocopina</taxon>
        <taxon>Cytheroidea</taxon>
        <taxon>Cytherideidae</taxon>
        <taxon>Cyprideis</taxon>
    </lineage>
</organism>
<evidence type="ECO:0000256" key="1">
    <source>
        <dbReference type="ARBA" id="ARBA00000438"/>
    </source>
</evidence>
<sequence>MPRGRKRERAPSPGLAAISQALKKSRKAVDKKSGGKREKSKGITSSVASNNCVDALCPLFGTSASVFEDSSGPWTCMLNQTNLAFNNNKYYLIQVLKEEGDKYSVWFRWGRVGFKGQTKLESCGKGAAALTKAKTLFEKKFHDKTLNHWEEKENFVKHDRKYELLKMNFGVSSTDDEVDAKTKNDGDDGRRDEKKEVKSKLDERVQELIQKICDINTMRQSMVEMKYDANKAPLGKLTEEQIKAGYLALAEIVKCLEVGKSRSCLVQANNEYYTRIPHFFGMKTPPLIQSSQDVRKELEMLESLAEIEVIVTMLKTLDELEDLHPIDQKYLSLKCSMEPVDPSSDMCQKIVRYISSTHAKTHSLYAMKPLNMFRVEREGEEQRFKDCGNRMLLWHGSRISNWAGILYQGLRVAPEEAPSTGFMFGKGIYFADVSSKSANYCYASRKNNKGLLVLCEVALGKPKVLAHADYEADRLPKTYHSVHGVGKFQSLAENRETLEDGSVIPYGPIDYEFYKTKLGQLKNEPLDLNYNEYVVYNENQIRLRYLVEIEFQFK</sequence>
<dbReference type="PANTHER" id="PTHR10459">
    <property type="entry name" value="DNA LIGASE"/>
    <property type="match status" value="1"/>
</dbReference>
<evidence type="ECO:0000256" key="11">
    <source>
        <dbReference type="ARBA" id="ARBA00022833"/>
    </source>
</evidence>
<keyword evidence="12" id="KW-0520">NAD</keyword>
<evidence type="ECO:0000256" key="3">
    <source>
        <dbReference type="ARBA" id="ARBA00004123"/>
    </source>
</evidence>
<gene>
    <name evidence="19" type="ORF">CTOB1V02_LOCUS7522</name>
</gene>
<dbReference type="SUPFAM" id="SSF56399">
    <property type="entry name" value="ADP-ribosylation"/>
    <property type="match status" value="1"/>
</dbReference>
<feature type="compositionally biased region" description="Basic and acidic residues" evidence="18">
    <location>
        <begin position="27"/>
        <end position="41"/>
    </location>
</feature>
<dbReference type="GO" id="GO:0008270">
    <property type="term" value="F:zinc ion binding"/>
    <property type="evidence" value="ECO:0007669"/>
    <property type="project" value="UniProtKB-KW"/>
</dbReference>
<dbReference type="InterPro" id="IPR050800">
    <property type="entry name" value="ARTD/PARP"/>
</dbReference>
<evidence type="ECO:0000256" key="6">
    <source>
        <dbReference type="ARBA" id="ARBA00022695"/>
    </source>
</evidence>
<dbReference type="GO" id="GO:0003950">
    <property type="term" value="F:NAD+ poly-ADP-ribosyltransferase activity"/>
    <property type="evidence" value="ECO:0007669"/>
    <property type="project" value="UniProtKB-UniRule"/>
</dbReference>
<evidence type="ECO:0000256" key="18">
    <source>
        <dbReference type="SAM" id="MobiDB-lite"/>
    </source>
</evidence>
<dbReference type="SUPFAM" id="SSF142921">
    <property type="entry name" value="WGR domain-like"/>
    <property type="match status" value="1"/>
</dbReference>
<dbReference type="InterPro" id="IPR012317">
    <property type="entry name" value="Poly(ADP-ribose)pol_cat_dom"/>
</dbReference>
<dbReference type="OrthoDB" id="429950at2759"/>
<keyword evidence="14" id="KW-0539">Nucleus</keyword>
<keyword evidence="8" id="KW-0677">Repeat</keyword>
<evidence type="ECO:0000256" key="16">
    <source>
        <dbReference type="ARBA" id="ARBA00033987"/>
    </source>
</evidence>
<accession>A0A7R8WDI8</accession>
<comment type="catalytic activity">
    <reaction evidence="2">
        <text>L-glutamyl-[protein] + NAD(+) = 5-O-(ADP-D-ribosyl)-L-glutamyl-[protein] + nicotinamide</text>
        <dbReference type="Rhea" id="RHEA:58224"/>
        <dbReference type="Rhea" id="RHEA-COMP:10208"/>
        <dbReference type="Rhea" id="RHEA-COMP:15089"/>
        <dbReference type="ChEBI" id="CHEBI:17154"/>
        <dbReference type="ChEBI" id="CHEBI:29973"/>
        <dbReference type="ChEBI" id="CHEBI:57540"/>
        <dbReference type="ChEBI" id="CHEBI:142540"/>
    </reaction>
</comment>
<dbReference type="AlphaFoldDB" id="A0A7R8WDI8"/>
<keyword evidence="7" id="KW-0479">Metal-binding</keyword>
<comment type="similarity">
    <text evidence="15">Belongs to the ARTD/PARP family.</text>
</comment>
<keyword evidence="13" id="KW-0238">DNA-binding</keyword>
<dbReference type="PROSITE" id="PS51060">
    <property type="entry name" value="PARP_ALPHA_HD"/>
    <property type="match status" value="1"/>
</dbReference>